<protein>
    <submittedName>
        <fullName evidence="1">Uncharacterized protein</fullName>
    </submittedName>
</protein>
<dbReference type="AlphaFoldDB" id="A0A2P2P291"/>
<dbReference type="EMBL" id="GGEC01068358">
    <property type="protein sequence ID" value="MBX48842.1"/>
    <property type="molecule type" value="Transcribed_RNA"/>
</dbReference>
<evidence type="ECO:0000313" key="1">
    <source>
        <dbReference type="EMBL" id="MBX48842.1"/>
    </source>
</evidence>
<proteinExistence type="predicted"/>
<accession>A0A2P2P291</accession>
<organism evidence="1">
    <name type="scientific">Rhizophora mucronata</name>
    <name type="common">Asiatic mangrove</name>
    <dbReference type="NCBI Taxonomy" id="61149"/>
    <lineage>
        <taxon>Eukaryota</taxon>
        <taxon>Viridiplantae</taxon>
        <taxon>Streptophyta</taxon>
        <taxon>Embryophyta</taxon>
        <taxon>Tracheophyta</taxon>
        <taxon>Spermatophyta</taxon>
        <taxon>Magnoliopsida</taxon>
        <taxon>eudicotyledons</taxon>
        <taxon>Gunneridae</taxon>
        <taxon>Pentapetalae</taxon>
        <taxon>rosids</taxon>
        <taxon>fabids</taxon>
        <taxon>Malpighiales</taxon>
        <taxon>Rhizophoraceae</taxon>
        <taxon>Rhizophora</taxon>
    </lineage>
</organism>
<sequence>MGIFHHLNEMRKAFCYVFIQYPQMVQCKYMFSNHEFQLKFNFHFP</sequence>
<reference evidence="1" key="1">
    <citation type="submission" date="2018-02" db="EMBL/GenBank/DDBJ databases">
        <title>Rhizophora mucronata_Transcriptome.</title>
        <authorList>
            <person name="Meera S.P."/>
            <person name="Sreeshan A."/>
            <person name="Augustine A."/>
        </authorList>
    </citation>
    <scope>NUCLEOTIDE SEQUENCE</scope>
    <source>
        <tissue evidence="1">Leaf</tissue>
    </source>
</reference>
<name>A0A2P2P291_RHIMU</name>